<dbReference type="Pfam" id="PF20335">
    <property type="entry name" value="DUF6630"/>
    <property type="match status" value="1"/>
</dbReference>
<proteinExistence type="predicted"/>
<feature type="domain" description="DUF6630" evidence="1">
    <location>
        <begin position="6"/>
        <end position="168"/>
    </location>
</feature>
<evidence type="ECO:0000313" key="3">
    <source>
        <dbReference type="Proteomes" id="UP000317624"/>
    </source>
</evidence>
<keyword evidence="3" id="KW-1185">Reference proteome</keyword>
<dbReference type="RefSeq" id="WP_144851947.1">
    <property type="nucleotide sequence ID" value="NZ_VMRJ01000006.1"/>
</dbReference>
<dbReference type="InterPro" id="IPR046582">
    <property type="entry name" value="DUF6630"/>
</dbReference>
<evidence type="ECO:0000313" key="2">
    <source>
        <dbReference type="EMBL" id="TVT37727.1"/>
    </source>
</evidence>
<dbReference type="EMBL" id="VMRJ01000006">
    <property type="protein sequence ID" value="TVT37727.1"/>
    <property type="molecule type" value="Genomic_DNA"/>
</dbReference>
<dbReference type="AlphaFoldDB" id="A0A558BMI4"/>
<comment type="caution">
    <text evidence="2">The sequence shown here is derived from an EMBL/GenBank/DDBJ whole genome shotgun (WGS) entry which is preliminary data.</text>
</comment>
<dbReference type="OrthoDB" id="879838at2"/>
<protein>
    <recommendedName>
        <fullName evidence="1">DUF6630 domain-containing protein</fullName>
    </recommendedName>
</protein>
<dbReference type="Proteomes" id="UP000317624">
    <property type="component" value="Unassembled WGS sequence"/>
</dbReference>
<sequence>MDSLTAFIQLFSLADADATQRLTQRLTLVLQDPAAYQAEYAEELAERGIETKLPAQELRDVALIDALLSEELLWEADWKDSVDDLTYGLNETLTQQGRTERLAEPSFARRAITGPEALDALQDALEPLGLALVLLTLDSDSHALSVVADEQTEQTRQLAKELGFGITVY</sequence>
<reference evidence="2 3" key="1">
    <citation type="submission" date="2019-07" db="EMBL/GenBank/DDBJ databases">
        <title>Hymenobacter sp. straun FUR1 Genome sequencing and assembly.</title>
        <authorList>
            <person name="Chhetri G."/>
        </authorList>
    </citation>
    <scope>NUCLEOTIDE SEQUENCE [LARGE SCALE GENOMIC DNA]</scope>
    <source>
        <strain evidence="2 3">Fur1</strain>
    </source>
</reference>
<accession>A0A558BMI4</accession>
<name>A0A558BMI4_9BACT</name>
<organism evidence="2 3">
    <name type="scientific">Hymenobacter setariae</name>
    <dbReference type="NCBI Taxonomy" id="2594794"/>
    <lineage>
        <taxon>Bacteria</taxon>
        <taxon>Pseudomonadati</taxon>
        <taxon>Bacteroidota</taxon>
        <taxon>Cytophagia</taxon>
        <taxon>Cytophagales</taxon>
        <taxon>Hymenobacteraceae</taxon>
        <taxon>Hymenobacter</taxon>
    </lineage>
</organism>
<evidence type="ECO:0000259" key="1">
    <source>
        <dbReference type="Pfam" id="PF20335"/>
    </source>
</evidence>
<gene>
    <name evidence="2" type="ORF">FNT36_21380</name>
</gene>